<evidence type="ECO:0000313" key="5">
    <source>
        <dbReference type="EMBL" id="ETO11878.1"/>
    </source>
</evidence>
<feature type="repeat" description="WD" evidence="3">
    <location>
        <begin position="266"/>
        <end position="288"/>
    </location>
</feature>
<evidence type="ECO:0000256" key="2">
    <source>
        <dbReference type="ARBA" id="ARBA00022737"/>
    </source>
</evidence>
<feature type="repeat" description="WD" evidence="3">
    <location>
        <begin position="289"/>
        <end position="340"/>
    </location>
</feature>
<dbReference type="PANTHER" id="PTHR19846">
    <property type="entry name" value="WD40 REPEAT PROTEIN"/>
    <property type="match status" value="1"/>
</dbReference>
<evidence type="ECO:0000256" key="3">
    <source>
        <dbReference type="PROSITE-ProRule" id="PRU00221"/>
    </source>
</evidence>
<sequence>DCAEQLKTKRDLNEEKLKEEIKKLNDENLLLKQQLVCFVCLFFYNTNNKYILYSSGQVWQRSGRIESKKKSRQARLKKKNMIITVKQIFNYCRTTYCPKLNWIHFNTVQCVKFSPYHYHNSNQNVICSSVDNKIRFWDFKNNIELKVLREHDATIYGIAFSPFNGGKFLFSGSHDRKIILWDIETFKIQEIYSQSQSRVRCIDIFNNGENHNSIEWGGKGYKFCSGSWNGDIRIWDIEKRQAFNVLHTRTSVISVKCEPNIGANTVLSGSIDYSVRLWDIRCENEVKFFKGHTGTVHAIEYSSFVTTNFQLKCNSDVICSGSYDNTIRFWDIRSSKKELYVMKGRKEEKGIYSIKFAALKKKKNPGENVNDDGGISLFYGSYEGPIHVWG</sequence>
<evidence type="ECO:0000256" key="4">
    <source>
        <dbReference type="SAM" id="Coils"/>
    </source>
</evidence>
<dbReference type="SUPFAM" id="SSF50978">
    <property type="entry name" value="WD40 repeat-like"/>
    <property type="match status" value="1"/>
</dbReference>
<dbReference type="GO" id="GO:0030621">
    <property type="term" value="F:U4 snRNA binding"/>
    <property type="evidence" value="ECO:0007669"/>
    <property type="project" value="TreeGrafter"/>
</dbReference>
<accession>X6MD14</accession>
<dbReference type="Proteomes" id="UP000023152">
    <property type="component" value="Unassembled WGS sequence"/>
</dbReference>
<dbReference type="Pfam" id="PF00400">
    <property type="entry name" value="WD40"/>
    <property type="match status" value="4"/>
</dbReference>
<dbReference type="PRINTS" id="PR00320">
    <property type="entry name" value="GPROTEINBRPT"/>
</dbReference>
<keyword evidence="2" id="KW-0677">Repeat</keyword>
<proteinExistence type="predicted"/>
<dbReference type="Gene3D" id="2.130.10.10">
    <property type="entry name" value="YVTN repeat-like/Quinoprotein amine dehydrogenase"/>
    <property type="match status" value="2"/>
</dbReference>
<reference evidence="5 6" key="1">
    <citation type="journal article" date="2013" name="Curr. Biol.">
        <title>The Genome of the Foraminiferan Reticulomyxa filosa.</title>
        <authorList>
            <person name="Glockner G."/>
            <person name="Hulsmann N."/>
            <person name="Schleicher M."/>
            <person name="Noegel A.A."/>
            <person name="Eichinger L."/>
            <person name="Gallinger C."/>
            <person name="Pawlowski J."/>
            <person name="Sierra R."/>
            <person name="Euteneuer U."/>
            <person name="Pillet L."/>
            <person name="Moustafa A."/>
            <person name="Platzer M."/>
            <person name="Groth M."/>
            <person name="Szafranski K."/>
            <person name="Schliwa M."/>
        </authorList>
    </citation>
    <scope>NUCLEOTIDE SEQUENCE [LARGE SCALE GENOMIC DNA]</scope>
</reference>
<dbReference type="GO" id="GO:0017070">
    <property type="term" value="F:U6 snRNA binding"/>
    <property type="evidence" value="ECO:0007669"/>
    <property type="project" value="TreeGrafter"/>
</dbReference>
<protein>
    <submittedName>
        <fullName evidence="5">WD repeat-containing protein</fullName>
    </submittedName>
</protein>
<dbReference type="PANTHER" id="PTHR19846:SF0">
    <property type="entry name" value="PRE-MRNA PROCESSING FACTOR 4"/>
    <property type="match status" value="1"/>
</dbReference>
<dbReference type="PROSITE" id="PS50082">
    <property type="entry name" value="WD_REPEATS_2"/>
    <property type="match status" value="5"/>
</dbReference>
<comment type="caution">
    <text evidence="5">The sequence shown here is derived from an EMBL/GenBank/DDBJ whole genome shotgun (WGS) entry which is preliminary data.</text>
</comment>
<dbReference type="EMBL" id="ASPP01021919">
    <property type="protein sequence ID" value="ETO11878.1"/>
    <property type="molecule type" value="Genomic_DNA"/>
</dbReference>
<dbReference type="PROSITE" id="PS50294">
    <property type="entry name" value="WD_REPEATS_REGION"/>
    <property type="match status" value="1"/>
</dbReference>
<dbReference type="InterPro" id="IPR020472">
    <property type="entry name" value="WD40_PAC1"/>
</dbReference>
<dbReference type="GO" id="GO:0046540">
    <property type="term" value="C:U4/U6 x U5 tri-snRNP complex"/>
    <property type="evidence" value="ECO:0007669"/>
    <property type="project" value="TreeGrafter"/>
</dbReference>
<keyword evidence="1 3" id="KW-0853">WD repeat</keyword>
<feature type="repeat" description="WD" evidence="3">
    <location>
        <begin position="104"/>
        <end position="147"/>
    </location>
</feature>
<dbReference type="InterPro" id="IPR036322">
    <property type="entry name" value="WD40_repeat_dom_sf"/>
</dbReference>
<dbReference type="GO" id="GO:0000398">
    <property type="term" value="P:mRNA splicing, via spliceosome"/>
    <property type="evidence" value="ECO:0007669"/>
    <property type="project" value="TreeGrafter"/>
</dbReference>
<name>X6MD14_RETFI</name>
<keyword evidence="6" id="KW-1185">Reference proteome</keyword>
<dbReference type="InterPro" id="IPR019775">
    <property type="entry name" value="WD40_repeat_CS"/>
</dbReference>
<evidence type="ECO:0000256" key="1">
    <source>
        <dbReference type="ARBA" id="ARBA00022574"/>
    </source>
</evidence>
<dbReference type="InterPro" id="IPR001680">
    <property type="entry name" value="WD40_rpt"/>
</dbReference>
<dbReference type="SMART" id="SM00320">
    <property type="entry name" value="WD40"/>
    <property type="match status" value="5"/>
</dbReference>
<keyword evidence="4" id="KW-0175">Coiled coil</keyword>
<dbReference type="AlphaFoldDB" id="X6MD14"/>
<dbReference type="InterPro" id="IPR015943">
    <property type="entry name" value="WD40/YVTN_repeat-like_dom_sf"/>
</dbReference>
<feature type="coiled-coil region" evidence="4">
    <location>
        <begin position="3"/>
        <end position="34"/>
    </location>
</feature>
<evidence type="ECO:0000313" key="6">
    <source>
        <dbReference type="Proteomes" id="UP000023152"/>
    </source>
</evidence>
<gene>
    <name evidence="5" type="ORF">RFI_25498</name>
</gene>
<organism evidence="5 6">
    <name type="scientific">Reticulomyxa filosa</name>
    <dbReference type="NCBI Taxonomy" id="46433"/>
    <lineage>
        <taxon>Eukaryota</taxon>
        <taxon>Sar</taxon>
        <taxon>Rhizaria</taxon>
        <taxon>Retaria</taxon>
        <taxon>Foraminifera</taxon>
        <taxon>Monothalamids</taxon>
        <taxon>Reticulomyxidae</taxon>
        <taxon>Reticulomyxa</taxon>
    </lineage>
</organism>
<dbReference type="OrthoDB" id="10251381at2759"/>
<feature type="repeat" description="WD" evidence="3">
    <location>
        <begin position="204"/>
        <end position="245"/>
    </location>
</feature>
<feature type="non-terminal residue" evidence="5">
    <location>
        <position position="1"/>
    </location>
</feature>
<dbReference type="PROSITE" id="PS00678">
    <property type="entry name" value="WD_REPEATS_1"/>
    <property type="match status" value="3"/>
</dbReference>
<feature type="repeat" description="WD" evidence="3">
    <location>
        <begin position="148"/>
        <end position="191"/>
    </location>
</feature>